<dbReference type="Pfam" id="PF23130">
    <property type="entry name" value="IcmW"/>
    <property type="match status" value="1"/>
</dbReference>
<dbReference type="RefSeq" id="WP_048875870.1">
    <property type="nucleotide sequence ID" value="NZ_CP012508.1"/>
</dbReference>
<evidence type="ECO:0000313" key="2">
    <source>
        <dbReference type="Proteomes" id="UP000029558"/>
    </source>
</evidence>
<sequence>MSLHETVTEYWKSYGNANINNALVNFEFIEKMSFNLSEDDEEKIEAFIDRINDDGLKKIDQMKLIIFLNRLPAAYMFYTIHQVNKLDDEYMSELISMVNNKNNSDEECAKFYQRNMIFERFQILSRVFSSERLNKLISCVS</sequence>
<dbReference type="EMBL" id="CP012508">
    <property type="protein sequence ID" value="ALB23850.1"/>
    <property type="molecule type" value="Genomic_DNA"/>
</dbReference>
<protein>
    <submittedName>
        <fullName evidence="1">Type IV secretion system protein IcmW</fullName>
    </submittedName>
</protein>
<dbReference type="NCBIfam" id="NF038222">
    <property type="entry name" value="IcmW_IVB"/>
    <property type="match status" value="1"/>
</dbReference>
<evidence type="ECO:0000313" key="1">
    <source>
        <dbReference type="EMBL" id="ALB23850.1"/>
    </source>
</evidence>
<gene>
    <name evidence="1" type="primary">icmW</name>
    <name evidence="1" type="ORF">KU39_2674</name>
</gene>
<proteinExistence type="predicted"/>
<reference evidence="1 2" key="1">
    <citation type="journal article" date="2014" name="Genome Announc.">
        <title>Comparative Genome Analysis of Two Isolates of the Fish Pathogen Piscirickettsia salmonis from Different Hosts Reveals Major Differences in Virulence-Associated Secretion Systems.</title>
        <authorList>
            <person name="Bohle H."/>
            <person name="Henriquez P."/>
            <person name="Grothusen H."/>
            <person name="Navas E."/>
            <person name="Sandoval A."/>
            <person name="Bustamante F."/>
            <person name="Bustos P."/>
            <person name="Mancilla M."/>
        </authorList>
    </citation>
    <scope>NUCLEOTIDE SEQUENCE [LARGE SCALE GENOMIC DNA]</scope>
    <source>
        <strain evidence="2">B1-32597</strain>
    </source>
</reference>
<dbReference type="InterPro" id="IPR049919">
    <property type="entry name" value="IcmW"/>
</dbReference>
<accession>A0AAC8ZPT4</accession>
<dbReference type="Proteomes" id="UP000029558">
    <property type="component" value="Chromosome"/>
</dbReference>
<organism evidence="1 2">
    <name type="scientific">Piscirickettsia salmonis</name>
    <dbReference type="NCBI Taxonomy" id="1238"/>
    <lineage>
        <taxon>Bacteria</taxon>
        <taxon>Pseudomonadati</taxon>
        <taxon>Pseudomonadota</taxon>
        <taxon>Gammaproteobacteria</taxon>
        <taxon>Thiotrichales</taxon>
        <taxon>Piscirickettsiaceae</taxon>
        <taxon>Piscirickettsia</taxon>
    </lineage>
</organism>
<dbReference type="AlphaFoldDB" id="A0AAC8ZPT4"/>
<name>A0AAC8ZPT4_PISSA</name>
<dbReference type="SMR" id="A0AAC8ZPT4"/>
<dbReference type="InterPro" id="IPR057079">
    <property type="entry name" value="IcmW-like"/>
</dbReference>